<dbReference type="Proteomes" id="UP000274391">
    <property type="component" value="Unassembled WGS sequence"/>
</dbReference>
<gene>
    <name evidence="1" type="ORF">EG850_11180</name>
</gene>
<accession>A0A3P3VT17</accession>
<evidence type="ECO:0000313" key="1">
    <source>
        <dbReference type="EMBL" id="RRJ85941.1"/>
    </source>
</evidence>
<keyword evidence="2" id="KW-1185">Reference proteome</keyword>
<evidence type="ECO:0000313" key="2">
    <source>
        <dbReference type="Proteomes" id="UP000274391"/>
    </source>
</evidence>
<proteinExistence type="predicted"/>
<dbReference type="RefSeq" id="WP_124973500.1">
    <property type="nucleotide sequence ID" value="NZ_RQVS01000014.1"/>
</dbReference>
<protein>
    <submittedName>
        <fullName evidence="1">Uncharacterized protein</fullName>
    </submittedName>
</protein>
<reference evidence="1 2" key="1">
    <citation type="submission" date="2018-11" db="EMBL/GenBank/DDBJ databases">
        <title>YIM 102482-1 draft genome.</title>
        <authorList>
            <person name="Li G."/>
            <person name="Jiang Y."/>
        </authorList>
    </citation>
    <scope>NUCLEOTIDE SEQUENCE [LARGE SCALE GENOMIC DNA]</scope>
    <source>
        <strain evidence="1 2">YIM 102482-1</strain>
    </source>
</reference>
<name>A0A3P3VT17_9MICO</name>
<sequence length="84" mass="9273">MITLISIPRPGVGLTDDAVAYLEGAGFTPEEWAKRHDDADGMWRGDYCGCPDDRCVGNHHAVDADCYCLISLVEEAMQERRAES</sequence>
<dbReference type="AlphaFoldDB" id="A0A3P3VT17"/>
<organism evidence="1 2">
    <name type="scientific">Gulosibacter macacae</name>
    <dbReference type="NCBI Taxonomy" id="2488791"/>
    <lineage>
        <taxon>Bacteria</taxon>
        <taxon>Bacillati</taxon>
        <taxon>Actinomycetota</taxon>
        <taxon>Actinomycetes</taxon>
        <taxon>Micrococcales</taxon>
        <taxon>Microbacteriaceae</taxon>
        <taxon>Gulosibacter</taxon>
    </lineage>
</organism>
<dbReference type="EMBL" id="RQVS01000014">
    <property type="protein sequence ID" value="RRJ85941.1"/>
    <property type="molecule type" value="Genomic_DNA"/>
</dbReference>
<comment type="caution">
    <text evidence="1">The sequence shown here is derived from an EMBL/GenBank/DDBJ whole genome shotgun (WGS) entry which is preliminary data.</text>
</comment>
<dbReference type="OrthoDB" id="3632258at2"/>